<dbReference type="RefSeq" id="WP_071654694.1">
    <property type="nucleotide sequence ID" value="NZ_MLCF01000002.1"/>
</dbReference>
<dbReference type="SUPFAM" id="SSF53850">
    <property type="entry name" value="Periplasmic binding protein-like II"/>
    <property type="match status" value="1"/>
</dbReference>
<dbReference type="PROSITE" id="PS51318">
    <property type="entry name" value="TAT"/>
    <property type="match status" value="1"/>
</dbReference>
<comment type="caution">
    <text evidence="1">The sequence shown here is derived from an EMBL/GenBank/DDBJ whole genome shotgun (WGS) entry which is preliminary data.</text>
</comment>
<evidence type="ECO:0000313" key="2">
    <source>
        <dbReference type="Proteomes" id="UP000243342"/>
    </source>
</evidence>
<dbReference type="PANTHER" id="PTHR43649:SF12">
    <property type="entry name" value="DIACETYLCHITOBIOSE BINDING PROTEIN DASA"/>
    <property type="match status" value="1"/>
</dbReference>
<proteinExistence type="predicted"/>
<sequence length="423" mass="44677">MSAASGTTSRRTLIHTAAAAAAWPLASGCTSPDPPSRSKLRLMILGATPQLMTHLNAAVLPAFHAATGLRVELQNSDWGSAFQKVTTGAASNSLADVFMVGGIWTAALAAKHVMLDLTERLRRWPDTSRFHPAGLSDGAYRGRNYALPVTMDVRTGVYRQDLLRAAGITALPTTWAQFRAAAQRLKARRGMTTPIFWNVDKSIGLQQTFAQLFLQAGGRYWDSGGKAAFDSEAGHQALGFLVATFHDGLADVNQVYTGNGPAPLTSGASAMTLNGWAAQQNAQSNAPHVAAHIVAGPALAPHPGARPTPIAWIDKLAIAHNTKNPDGAWQLLTHLAGARQLDALARLSGSLPARSDLEAAPWLTPMARQVLANADHAVSQPVNPVMMQLGPVVQALLEPAVRGSVSVADTLKAIDTKVDALYA</sequence>
<dbReference type="EMBL" id="MLCF01000002">
    <property type="protein sequence ID" value="OIV39491.1"/>
    <property type="molecule type" value="Genomic_DNA"/>
</dbReference>
<dbReference type="InterPro" id="IPR006311">
    <property type="entry name" value="TAT_signal"/>
</dbReference>
<dbReference type="Gene3D" id="3.40.190.10">
    <property type="entry name" value="Periplasmic binding protein-like II"/>
    <property type="match status" value="2"/>
</dbReference>
<evidence type="ECO:0000313" key="1">
    <source>
        <dbReference type="EMBL" id="OIV39491.1"/>
    </source>
</evidence>
<protein>
    <recommendedName>
        <fullName evidence="3">ABC transporter substrate-binding protein</fullName>
    </recommendedName>
</protein>
<dbReference type="InterPro" id="IPR006059">
    <property type="entry name" value="SBP"/>
</dbReference>
<accession>A0A1J7BLA9</accession>
<name>A0A1J7BLA9_9ACTN</name>
<keyword evidence="2" id="KW-1185">Reference proteome</keyword>
<gene>
    <name evidence="1" type="ORF">BIV57_01275</name>
</gene>
<dbReference type="Pfam" id="PF01547">
    <property type="entry name" value="SBP_bac_1"/>
    <property type="match status" value="1"/>
</dbReference>
<dbReference type="PANTHER" id="PTHR43649">
    <property type="entry name" value="ARABINOSE-BINDING PROTEIN-RELATED"/>
    <property type="match status" value="1"/>
</dbReference>
<dbReference type="AlphaFoldDB" id="A0A1J7BLA9"/>
<dbReference type="InterPro" id="IPR050490">
    <property type="entry name" value="Bact_solute-bd_prot1"/>
</dbReference>
<dbReference type="Proteomes" id="UP000243342">
    <property type="component" value="Unassembled WGS sequence"/>
</dbReference>
<dbReference type="STRING" id="1428644.BIV57_01275"/>
<reference evidence="1 2" key="1">
    <citation type="submission" date="2016-10" db="EMBL/GenBank/DDBJ databases">
        <title>Genome sequence of Streptomyces gilvigriseus MUSC 26.</title>
        <authorList>
            <person name="Lee L.-H."/>
            <person name="Ser H.-L."/>
        </authorList>
    </citation>
    <scope>NUCLEOTIDE SEQUENCE [LARGE SCALE GENOMIC DNA]</scope>
    <source>
        <strain evidence="1 2">MUSC 26</strain>
    </source>
</reference>
<organism evidence="1 2">
    <name type="scientific">Mangrovactinospora gilvigrisea</name>
    <dbReference type="NCBI Taxonomy" id="1428644"/>
    <lineage>
        <taxon>Bacteria</taxon>
        <taxon>Bacillati</taxon>
        <taxon>Actinomycetota</taxon>
        <taxon>Actinomycetes</taxon>
        <taxon>Kitasatosporales</taxon>
        <taxon>Streptomycetaceae</taxon>
        <taxon>Mangrovactinospora</taxon>
    </lineage>
</organism>
<evidence type="ECO:0008006" key="3">
    <source>
        <dbReference type="Google" id="ProtNLM"/>
    </source>
</evidence>